<name>A0ABW6ZRD9_9HYPH</name>
<gene>
    <name evidence="7" type="ORF">V5F32_03790</name>
</gene>
<feature type="transmembrane region" description="Helical" evidence="5">
    <location>
        <begin position="64"/>
        <end position="83"/>
    </location>
</feature>
<dbReference type="PANTHER" id="PTHR42770">
    <property type="entry name" value="AMINO ACID TRANSPORTER-RELATED"/>
    <property type="match status" value="1"/>
</dbReference>
<accession>A0ABW6ZRD9</accession>
<dbReference type="Pfam" id="PF00324">
    <property type="entry name" value="AA_permease"/>
    <property type="match status" value="1"/>
</dbReference>
<reference evidence="7 8" key="1">
    <citation type="submission" date="2024-02" db="EMBL/GenBank/DDBJ databases">
        <title>Expansion and revision of Xanthobacter and proposal of Roseixanthobacter gen. nov.</title>
        <authorList>
            <person name="Soltysiak M.P.M."/>
            <person name="Jalihal A."/>
            <person name="Ory A."/>
            <person name="Chrisophersen C."/>
            <person name="Lee A.D."/>
            <person name="Boulton J."/>
            <person name="Springer M."/>
        </authorList>
    </citation>
    <scope>NUCLEOTIDE SEQUENCE [LARGE SCALE GENOMIC DNA]</scope>
    <source>
        <strain evidence="7 8">23A</strain>
    </source>
</reference>
<feature type="transmembrane region" description="Helical" evidence="5">
    <location>
        <begin position="35"/>
        <end position="58"/>
    </location>
</feature>
<evidence type="ECO:0000256" key="5">
    <source>
        <dbReference type="SAM" id="Phobius"/>
    </source>
</evidence>
<feature type="transmembrane region" description="Helical" evidence="5">
    <location>
        <begin position="249"/>
        <end position="271"/>
    </location>
</feature>
<keyword evidence="3 5" id="KW-1133">Transmembrane helix</keyword>
<sequence>MKSQGAPGEASVDPNNGFSGHGGGLKQNCLSYAEVLAQSVSVIAPSTVPAAIFGLIFASAGNGMWLSFLFGMVGMVLVSLNINQFARRSASPGSLYSYIVKGLGPTAGVLGGWALLFGYIMTGMSTLCGFAIFANVLLEPLGIHLPILLSFAIGATGACLVAYRDIQLSAKTMLVIEGVVLSAILILGILIWSDKGFAIDTAQLTLSGVTPSGVLTGVVLVVFGFSGFESSTSLGHEAKEPLRTIPRSVTQSVLLSGLVFIFMSYVVVLGFQGSAESLRNTEAPLDVLARDSGRGFLSTLINIGIFLSFFACTLACVNSTARIVFSMARHGLMMDVLGEAHEKNRTPYTAVLLAALVTFLLPAGLYVAGASPFDSQGYFGTLCSFGFLLTYILISLAAPSYLRSIGKLTRGAVVWSVLAIGFMALPMLSTIGIPGSEMFPPQGFPENLLFLLFILYMGIGLAWMMLQRARRPDLLANLRHAIDDIELKLAKVTVSVPKRPIE</sequence>
<feature type="transmembrane region" description="Helical" evidence="5">
    <location>
        <begin position="346"/>
        <end position="366"/>
    </location>
</feature>
<comment type="subcellular location">
    <subcellularLocation>
        <location evidence="1">Membrane</location>
        <topology evidence="1">Multi-pass membrane protein</topology>
    </subcellularLocation>
</comment>
<evidence type="ECO:0000256" key="4">
    <source>
        <dbReference type="ARBA" id="ARBA00023136"/>
    </source>
</evidence>
<dbReference type="InterPro" id="IPR004841">
    <property type="entry name" value="AA-permease/SLC12A_dom"/>
</dbReference>
<dbReference type="RefSeq" id="WP_149577626.1">
    <property type="nucleotide sequence ID" value="NZ_JAKOAT010000008.1"/>
</dbReference>
<comment type="caution">
    <text evidence="7">The sequence shown here is derived from an EMBL/GenBank/DDBJ whole genome shotgun (WGS) entry which is preliminary data.</text>
</comment>
<feature type="transmembrane region" description="Helical" evidence="5">
    <location>
        <begin position="204"/>
        <end position="228"/>
    </location>
</feature>
<feature type="transmembrane region" description="Helical" evidence="5">
    <location>
        <begin position="141"/>
        <end position="162"/>
    </location>
</feature>
<feature type="transmembrane region" description="Helical" evidence="5">
    <location>
        <begin position="300"/>
        <end position="325"/>
    </location>
</feature>
<dbReference type="PIRSF" id="PIRSF006060">
    <property type="entry name" value="AA_transporter"/>
    <property type="match status" value="1"/>
</dbReference>
<dbReference type="Gene3D" id="1.20.1740.10">
    <property type="entry name" value="Amino acid/polyamine transporter I"/>
    <property type="match status" value="1"/>
</dbReference>
<dbReference type="EMBL" id="JBAFVH010000002">
    <property type="protein sequence ID" value="MFG1371276.1"/>
    <property type="molecule type" value="Genomic_DNA"/>
</dbReference>
<organism evidence="7 8">
    <name type="scientific">Xanthobacter oligotrophicus</name>
    <dbReference type="NCBI Taxonomy" id="2607286"/>
    <lineage>
        <taxon>Bacteria</taxon>
        <taxon>Pseudomonadati</taxon>
        <taxon>Pseudomonadota</taxon>
        <taxon>Alphaproteobacteria</taxon>
        <taxon>Hyphomicrobiales</taxon>
        <taxon>Xanthobacteraceae</taxon>
        <taxon>Xanthobacter</taxon>
    </lineage>
</organism>
<feature type="transmembrane region" description="Helical" evidence="5">
    <location>
        <begin position="448"/>
        <end position="466"/>
    </location>
</feature>
<keyword evidence="2 5" id="KW-0812">Transmembrane</keyword>
<feature type="domain" description="Amino acid permease/ SLC12A" evidence="6">
    <location>
        <begin position="56"/>
        <end position="410"/>
    </location>
</feature>
<feature type="transmembrane region" description="Helical" evidence="5">
    <location>
        <begin position="95"/>
        <end position="121"/>
    </location>
</feature>
<dbReference type="PANTHER" id="PTHR42770:SF7">
    <property type="entry name" value="MEMBRANE PROTEIN"/>
    <property type="match status" value="1"/>
</dbReference>
<evidence type="ECO:0000256" key="1">
    <source>
        <dbReference type="ARBA" id="ARBA00004141"/>
    </source>
</evidence>
<dbReference type="InterPro" id="IPR050367">
    <property type="entry name" value="APC_superfamily"/>
</dbReference>
<evidence type="ECO:0000259" key="6">
    <source>
        <dbReference type="Pfam" id="PF00324"/>
    </source>
</evidence>
<keyword evidence="4 5" id="KW-0472">Membrane</keyword>
<evidence type="ECO:0000256" key="3">
    <source>
        <dbReference type="ARBA" id="ARBA00022989"/>
    </source>
</evidence>
<dbReference type="Proteomes" id="UP001604002">
    <property type="component" value="Unassembled WGS sequence"/>
</dbReference>
<feature type="transmembrane region" description="Helical" evidence="5">
    <location>
        <begin position="174"/>
        <end position="192"/>
    </location>
</feature>
<keyword evidence="8" id="KW-1185">Reference proteome</keyword>
<evidence type="ECO:0000256" key="2">
    <source>
        <dbReference type="ARBA" id="ARBA00022692"/>
    </source>
</evidence>
<protein>
    <submittedName>
        <fullName evidence="7">APC family permease</fullName>
    </submittedName>
</protein>
<feature type="transmembrane region" description="Helical" evidence="5">
    <location>
        <begin position="378"/>
        <end position="401"/>
    </location>
</feature>
<feature type="transmembrane region" description="Helical" evidence="5">
    <location>
        <begin position="413"/>
        <end position="436"/>
    </location>
</feature>
<evidence type="ECO:0000313" key="8">
    <source>
        <dbReference type="Proteomes" id="UP001604002"/>
    </source>
</evidence>
<proteinExistence type="predicted"/>
<evidence type="ECO:0000313" key="7">
    <source>
        <dbReference type="EMBL" id="MFG1371276.1"/>
    </source>
</evidence>